<keyword evidence="15" id="KW-1185">Reference proteome</keyword>
<comment type="miscellaneous">
    <text evidence="12">Reaction proceeds by a ping-pong mechanism involving intermediate methylation of a conserved cysteine residue.</text>
</comment>
<comment type="caution">
    <text evidence="12">Lacks conserved residue(s) required for the propagation of feature annotation.</text>
</comment>
<sequence>MEEYSTDQEQKKEDGKRDLLSMYPAELEAFLTEISEKKFRARQIYDWLHVQHATSISQMTNLSKLLREKLESLACIDEPEPVEVLTSRLDGTKKYLFRMKDGNVIESVLMRYSYGLSVCISSQVGCSMGCRFCASTIGGRIRNLTASEMLGQVLQISRLEGERISHVVIMGSGEPLDNYDNLVRFLRIIGDPDGERLSLRDITVSTCGIVPNIYRLAEEGLPVTLALSLHASGQKERETLMPIAKKYEIHAVIDAVKAYFEKTKRRITFEYSCVRGANTSTADADRLAGLLKGLNCHVNLIPVNPVREREFTQPDRGEIEAFRRMLEKKGIHVTIRRELGRDISASCGQLRRSYLKDHGDILPDRCRIKTK</sequence>
<dbReference type="PANTHER" id="PTHR30544:SF5">
    <property type="entry name" value="RADICAL SAM CORE DOMAIN-CONTAINING PROTEIN"/>
    <property type="match status" value="1"/>
</dbReference>
<dbReference type="HAMAP" id="MF_01849">
    <property type="entry name" value="RNA_methyltr_RlmN"/>
    <property type="match status" value="1"/>
</dbReference>
<evidence type="ECO:0000256" key="6">
    <source>
        <dbReference type="ARBA" id="ARBA00022679"/>
    </source>
</evidence>
<reference evidence="14 15" key="1">
    <citation type="submission" date="2019-08" db="EMBL/GenBank/DDBJ databases">
        <title>In-depth cultivation of the pig gut microbiome towards novel bacterial diversity and tailored functional studies.</title>
        <authorList>
            <person name="Wylensek D."/>
            <person name="Hitch T.C.A."/>
            <person name="Clavel T."/>
        </authorList>
    </citation>
    <scope>NUCLEOTIDE SEQUENCE [LARGE SCALE GENOMIC DNA]</scope>
    <source>
        <strain evidence="14 15">Oil+RF-744-WCA-WT-11</strain>
    </source>
</reference>
<evidence type="ECO:0000256" key="2">
    <source>
        <dbReference type="ARBA" id="ARBA00022485"/>
    </source>
</evidence>
<dbReference type="Proteomes" id="UP000481852">
    <property type="component" value="Unassembled WGS sequence"/>
</dbReference>
<dbReference type="CDD" id="cd01335">
    <property type="entry name" value="Radical_SAM"/>
    <property type="match status" value="1"/>
</dbReference>
<evidence type="ECO:0000259" key="13">
    <source>
        <dbReference type="PROSITE" id="PS51918"/>
    </source>
</evidence>
<keyword evidence="2 12" id="KW-0004">4Fe-4S</keyword>
<dbReference type="SUPFAM" id="SSF102114">
    <property type="entry name" value="Radical SAM enzymes"/>
    <property type="match status" value="1"/>
</dbReference>
<comment type="cofactor">
    <cofactor evidence="12">
        <name>[4Fe-4S] cluster</name>
        <dbReference type="ChEBI" id="CHEBI:49883"/>
    </cofactor>
    <text evidence="12">Binds 1 [4Fe-4S] cluster. The cluster is coordinated with 3 cysteines and an exchangeable S-adenosyl-L-methionine.</text>
</comment>
<dbReference type="PIRSF" id="PIRSF006004">
    <property type="entry name" value="CHP00048"/>
    <property type="match status" value="1"/>
</dbReference>
<dbReference type="Gene3D" id="1.10.150.530">
    <property type="match status" value="1"/>
</dbReference>
<gene>
    <name evidence="12 14" type="primary">rlmN</name>
    <name evidence="14" type="ORF">FYJ35_05890</name>
</gene>
<dbReference type="GO" id="GO:0030488">
    <property type="term" value="P:tRNA methylation"/>
    <property type="evidence" value="ECO:0007669"/>
    <property type="project" value="UniProtKB-UniRule"/>
</dbReference>
<proteinExistence type="inferred from homology"/>
<dbReference type="InterPro" id="IPR058240">
    <property type="entry name" value="rSAM_sf"/>
</dbReference>
<keyword evidence="4 12" id="KW-0698">rRNA processing</keyword>
<feature type="binding site" evidence="12">
    <location>
        <position position="205"/>
    </location>
    <ligand>
        <name>S-adenosyl-L-methionine</name>
        <dbReference type="ChEBI" id="CHEBI:59789"/>
    </ligand>
</feature>
<dbReference type="EMBL" id="VULZ01000005">
    <property type="protein sequence ID" value="MSS14573.1"/>
    <property type="molecule type" value="Genomic_DNA"/>
</dbReference>
<dbReference type="GO" id="GO:0019843">
    <property type="term" value="F:rRNA binding"/>
    <property type="evidence" value="ECO:0007669"/>
    <property type="project" value="UniProtKB-UniRule"/>
</dbReference>
<keyword evidence="9 12" id="KW-0479">Metal-binding</keyword>
<dbReference type="GO" id="GO:0051539">
    <property type="term" value="F:4 iron, 4 sulfur cluster binding"/>
    <property type="evidence" value="ECO:0007669"/>
    <property type="project" value="UniProtKB-UniRule"/>
</dbReference>
<feature type="binding site" evidence="12">
    <location>
        <position position="133"/>
    </location>
    <ligand>
        <name>[4Fe-4S] cluster</name>
        <dbReference type="ChEBI" id="CHEBI:49883"/>
        <note>4Fe-4S-S-AdoMet</note>
    </ligand>
</feature>
<comment type="function">
    <text evidence="12">Specifically methylates position 2 of adenine 2503 in 23S rRNA and position 2 of adenine 37 in tRNAs.</text>
</comment>
<dbReference type="InterPro" id="IPR027492">
    <property type="entry name" value="RNA_MTrfase_RlmN"/>
</dbReference>
<dbReference type="InterPro" id="IPR040072">
    <property type="entry name" value="Methyltransferase_A"/>
</dbReference>
<accession>A0A6L5X5A3</accession>
<dbReference type="SFLD" id="SFLDG01062">
    <property type="entry name" value="methyltransferase_(Class_A)"/>
    <property type="match status" value="1"/>
</dbReference>
<dbReference type="Pfam" id="PF21016">
    <property type="entry name" value="RlmN_N"/>
    <property type="match status" value="1"/>
</dbReference>
<keyword evidence="12" id="KW-1015">Disulfide bond</keyword>
<evidence type="ECO:0000256" key="3">
    <source>
        <dbReference type="ARBA" id="ARBA00022490"/>
    </source>
</evidence>
<evidence type="ECO:0000313" key="15">
    <source>
        <dbReference type="Proteomes" id="UP000481852"/>
    </source>
</evidence>
<comment type="catalytic activity">
    <reaction evidence="12">
        <text>adenosine(37) in tRNA + 2 reduced [2Fe-2S]-[ferredoxin] + 2 S-adenosyl-L-methionine = 2-methyladenosine(37) in tRNA + 5'-deoxyadenosine + L-methionine + 2 oxidized [2Fe-2S]-[ferredoxin] + S-adenosyl-L-homocysteine</text>
        <dbReference type="Rhea" id="RHEA:43332"/>
        <dbReference type="Rhea" id="RHEA-COMP:10000"/>
        <dbReference type="Rhea" id="RHEA-COMP:10001"/>
        <dbReference type="Rhea" id="RHEA-COMP:10162"/>
        <dbReference type="Rhea" id="RHEA-COMP:10485"/>
        <dbReference type="ChEBI" id="CHEBI:17319"/>
        <dbReference type="ChEBI" id="CHEBI:33737"/>
        <dbReference type="ChEBI" id="CHEBI:33738"/>
        <dbReference type="ChEBI" id="CHEBI:57844"/>
        <dbReference type="ChEBI" id="CHEBI:57856"/>
        <dbReference type="ChEBI" id="CHEBI:59789"/>
        <dbReference type="ChEBI" id="CHEBI:74411"/>
        <dbReference type="ChEBI" id="CHEBI:74497"/>
        <dbReference type="EC" id="2.1.1.192"/>
    </reaction>
</comment>
<feature type="binding site" evidence="12">
    <location>
        <begin position="228"/>
        <end position="230"/>
    </location>
    <ligand>
        <name>S-adenosyl-L-methionine</name>
        <dbReference type="ChEBI" id="CHEBI:59789"/>
    </ligand>
</feature>
<keyword evidence="8 12" id="KW-0819">tRNA processing</keyword>
<dbReference type="PROSITE" id="PS51918">
    <property type="entry name" value="RADICAL_SAM"/>
    <property type="match status" value="1"/>
</dbReference>
<evidence type="ECO:0000256" key="12">
    <source>
        <dbReference type="HAMAP-Rule" id="MF_01849"/>
    </source>
</evidence>
<evidence type="ECO:0000313" key="14">
    <source>
        <dbReference type="EMBL" id="MSS14573.1"/>
    </source>
</evidence>
<feature type="binding site" evidence="12">
    <location>
        <begin position="173"/>
        <end position="174"/>
    </location>
    <ligand>
        <name>S-adenosyl-L-methionine</name>
        <dbReference type="ChEBI" id="CHEBI:59789"/>
    </ligand>
</feature>
<organism evidence="14 15">
    <name type="scientific">Porcincola intestinalis</name>
    <dbReference type="NCBI Taxonomy" id="2606632"/>
    <lineage>
        <taxon>Bacteria</taxon>
        <taxon>Bacillati</taxon>
        <taxon>Bacillota</taxon>
        <taxon>Clostridia</taxon>
        <taxon>Lachnospirales</taxon>
        <taxon>Lachnospiraceae</taxon>
        <taxon>Porcincola</taxon>
    </lineage>
</organism>
<feature type="binding site" evidence="12">
    <location>
        <position position="126"/>
    </location>
    <ligand>
        <name>[4Fe-4S] cluster</name>
        <dbReference type="ChEBI" id="CHEBI:49883"/>
        <note>4Fe-4S-S-AdoMet</note>
    </ligand>
</feature>
<dbReference type="FunFam" id="3.20.20.70:FF:000014">
    <property type="entry name" value="Probable dual-specificity RNA methyltransferase RlmN"/>
    <property type="match status" value="1"/>
</dbReference>
<comment type="subcellular location">
    <subcellularLocation>
        <location evidence="1 12">Cytoplasm</location>
    </subcellularLocation>
</comment>
<feature type="binding site" evidence="12">
    <location>
        <position position="304"/>
    </location>
    <ligand>
        <name>S-adenosyl-L-methionine</name>
        <dbReference type="ChEBI" id="CHEBI:59789"/>
    </ligand>
</feature>
<dbReference type="PANTHER" id="PTHR30544">
    <property type="entry name" value="23S RRNA METHYLTRANSFERASE"/>
    <property type="match status" value="1"/>
</dbReference>
<dbReference type="InterPro" id="IPR048641">
    <property type="entry name" value="RlmN_N"/>
</dbReference>
<dbReference type="NCBIfam" id="TIGR00048">
    <property type="entry name" value="rRNA_mod_RlmN"/>
    <property type="match status" value="1"/>
</dbReference>
<evidence type="ECO:0000256" key="1">
    <source>
        <dbReference type="ARBA" id="ARBA00004496"/>
    </source>
</evidence>
<dbReference type="GO" id="GO:0002935">
    <property type="term" value="F:tRNA (adenine(37)-C2)-methyltransferase activity"/>
    <property type="evidence" value="ECO:0007669"/>
    <property type="project" value="UniProtKB-UniRule"/>
</dbReference>
<dbReference type="Gene3D" id="3.20.20.70">
    <property type="entry name" value="Aldolase class I"/>
    <property type="match status" value="1"/>
</dbReference>
<keyword evidence="7 12" id="KW-0949">S-adenosyl-L-methionine</keyword>
<keyword evidence="5 12" id="KW-0489">Methyltransferase</keyword>
<dbReference type="SFLD" id="SFLDS00029">
    <property type="entry name" value="Radical_SAM"/>
    <property type="match status" value="1"/>
</dbReference>
<keyword evidence="11 12" id="KW-0411">Iron-sulfur</keyword>
<dbReference type="InterPro" id="IPR007197">
    <property type="entry name" value="rSAM"/>
</dbReference>
<evidence type="ECO:0000256" key="4">
    <source>
        <dbReference type="ARBA" id="ARBA00022552"/>
    </source>
</evidence>
<feature type="active site" description="S-methylcysteine intermediate" evidence="12">
    <location>
        <position position="347"/>
    </location>
</feature>
<dbReference type="InterPro" id="IPR013785">
    <property type="entry name" value="Aldolase_TIM"/>
</dbReference>
<dbReference type="EC" id="2.1.1.192" evidence="12"/>
<dbReference type="GO" id="GO:0000049">
    <property type="term" value="F:tRNA binding"/>
    <property type="evidence" value="ECO:0007669"/>
    <property type="project" value="UniProtKB-UniRule"/>
</dbReference>
<evidence type="ECO:0000256" key="11">
    <source>
        <dbReference type="ARBA" id="ARBA00023014"/>
    </source>
</evidence>
<keyword evidence="10 12" id="KW-0408">Iron</keyword>
<dbReference type="GO" id="GO:0046872">
    <property type="term" value="F:metal ion binding"/>
    <property type="evidence" value="ECO:0007669"/>
    <property type="project" value="UniProtKB-KW"/>
</dbReference>
<dbReference type="InterPro" id="IPR004383">
    <property type="entry name" value="rRNA_lsu_MTrfase_RlmN/Cfr"/>
</dbReference>
<evidence type="ECO:0000256" key="7">
    <source>
        <dbReference type="ARBA" id="ARBA00022691"/>
    </source>
</evidence>
<comment type="catalytic activity">
    <reaction evidence="12">
        <text>adenosine(2503) in 23S rRNA + 2 reduced [2Fe-2S]-[ferredoxin] + 2 S-adenosyl-L-methionine = 2-methyladenosine(2503) in 23S rRNA + 5'-deoxyadenosine + L-methionine + 2 oxidized [2Fe-2S]-[ferredoxin] + S-adenosyl-L-homocysteine</text>
        <dbReference type="Rhea" id="RHEA:42916"/>
        <dbReference type="Rhea" id="RHEA-COMP:10000"/>
        <dbReference type="Rhea" id="RHEA-COMP:10001"/>
        <dbReference type="Rhea" id="RHEA-COMP:10152"/>
        <dbReference type="Rhea" id="RHEA-COMP:10282"/>
        <dbReference type="ChEBI" id="CHEBI:17319"/>
        <dbReference type="ChEBI" id="CHEBI:33737"/>
        <dbReference type="ChEBI" id="CHEBI:33738"/>
        <dbReference type="ChEBI" id="CHEBI:57844"/>
        <dbReference type="ChEBI" id="CHEBI:57856"/>
        <dbReference type="ChEBI" id="CHEBI:59789"/>
        <dbReference type="ChEBI" id="CHEBI:74411"/>
        <dbReference type="ChEBI" id="CHEBI:74497"/>
        <dbReference type="EC" id="2.1.1.192"/>
    </reaction>
</comment>
<dbReference type="RefSeq" id="WP_154524537.1">
    <property type="nucleotide sequence ID" value="NZ_VULZ01000005.1"/>
</dbReference>
<evidence type="ECO:0000256" key="10">
    <source>
        <dbReference type="ARBA" id="ARBA00023004"/>
    </source>
</evidence>
<dbReference type="GO" id="GO:0070475">
    <property type="term" value="P:rRNA base methylation"/>
    <property type="evidence" value="ECO:0007669"/>
    <property type="project" value="UniProtKB-UniRule"/>
</dbReference>
<dbReference type="GO" id="GO:0005737">
    <property type="term" value="C:cytoplasm"/>
    <property type="evidence" value="ECO:0007669"/>
    <property type="project" value="UniProtKB-SubCell"/>
</dbReference>
<dbReference type="GO" id="GO:0070040">
    <property type="term" value="F:rRNA (adenine(2503)-C2-)-methyltransferase activity"/>
    <property type="evidence" value="ECO:0007669"/>
    <property type="project" value="UniProtKB-UniRule"/>
</dbReference>
<feature type="domain" description="Radical SAM core" evidence="13">
    <location>
        <begin position="112"/>
        <end position="342"/>
    </location>
</feature>
<evidence type="ECO:0000256" key="9">
    <source>
        <dbReference type="ARBA" id="ARBA00022723"/>
    </source>
</evidence>
<comment type="caution">
    <text evidence="14">The sequence shown here is derived from an EMBL/GenBank/DDBJ whole genome shotgun (WGS) entry which is preliminary data.</text>
</comment>
<dbReference type="SFLD" id="SFLDF00275">
    <property type="entry name" value="adenosine_C2_methyltransferase"/>
    <property type="match status" value="1"/>
</dbReference>
<feature type="binding site" evidence="12">
    <location>
        <position position="130"/>
    </location>
    <ligand>
        <name>[4Fe-4S] cluster</name>
        <dbReference type="ChEBI" id="CHEBI:49883"/>
        <note>4Fe-4S-S-AdoMet</note>
    </ligand>
</feature>
<evidence type="ECO:0000256" key="8">
    <source>
        <dbReference type="ARBA" id="ARBA00022694"/>
    </source>
</evidence>
<name>A0A6L5X5A3_9FIRM</name>
<dbReference type="AlphaFoldDB" id="A0A6L5X5A3"/>
<keyword evidence="6 12" id="KW-0808">Transferase</keyword>
<comment type="similarity">
    <text evidence="12">Belongs to the radical SAM superfamily. RlmN family.</text>
</comment>
<protein>
    <recommendedName>
        <fullName evidence="12">Probable dual-specificity RNA methyltransferase RlmN</fullName>
        <ecNumber evidence="12">2.1.1.192</ecNumber>
    </recommendedName>
    <alternativeName>
        <fullName evidence="12">23S rRNA (adenine(2503)-C(2))-methyltransferase</fullName>
    </alternativeName>
    <alternativeName>
        <fullName evidence="12">23S rRNA m2A2503 methyltransferase</fullName>
    </alternativeName>
    <alternativeName>
        <fullName evidence="12">Ribosomal RNA large subunit methyltransferase N</fullName>
    </alternativeName>
    <alternativeName>
        <fullName evidence="12">tRNA (adenine(37)-C(2))-methyltransferase</fullName>
    </alternativeName>
    <alternativeName>
        <fullName evidence="12">tRNA m2A37 methyltransferase</fullName>
    </alternativeName>
</protein>
<dbReference type="Pfam" id="PF04055">
    <property type="entry name" value="Radical_SAM"/>
    <property type="match status" value="1"/>
</dbReference>
<keyword evidence="3 12" id="KW-0963">Cytoplasm</keyword>
<feature type="active site" description="Proton acceptor" evidence="12">
    <location>
        <position position="106"/>
    </location>
</feature>
<evidence type="ECO:0000256" key="5">
    <source>
        <dbReference type="ARBA" id="ARBA00022603"/>
    </source>
</evidence>